<keyword evidence="6" id="KW-1185">Reference proteome</keyword>
<dbReference type="Pfam" id="PF13432">
    <property type="entry name" value="TPR_16"/>
    <property type="match status" value="1"/>
</dbReference>
<feature type="region of interest" description="Disordered" evidence="3">
    <location>
        <begin position="524"/>
        <end position="545"/>
    </location>
</feature>
<name>A0A3L8SVI1_CHLGU</name>
<sequence length="545" mass="59229">MRGWGRTREEDGPGAGGCGFGPAAAACPWGCTLGPAGWSGAPFCPRHRMSSFADLPVAAQGPSQTVIKCKEGEDELDAGLQFLDVPVVEGAVPYSYCGFRKSFLCSEPPPQLPRTSPTALDARLDRLPTPRRTRLTAEEAEKNAQELVAEEERAKRKAEKKKLKKKKQKDRKKREKLGQEQKNKENTDPEELDLSCTFVCKAREKAGVRLPPPGSDQSPGTQNVEPSRKVPEKASEEPVGRPVSPQPLQPRPPSPSTVEQSLALAGHGIEAAQMGQHTEAVWAFTVALELNPQEHRFLGNRSYCLEKLGRYEEALADAEAALALRPGWPKGSFRKGKALRGLQRYAEAARTFEELLLQDGAYAEAATQLEECRALLQQSSRPGGVPVSPFLLKAKEPLFLPGWTTRSCQDTGDKSVMGGSARTPTKDPERAPAVARGCPTLPPSHPARDCFPLWVGNVTSHIDEKVLRRAFGRFGEIRSMRLLPGRHCAFINFCGKAEAEEAFRAMQGATLEGSKLLLQLKHPAHATPAPVPRAKGKATPGGLLS</sequence>
<evidence type="ECO:0000259" key="4">
    <source>
        <dbReference type="PROSITE" id="PS50102"/>
    </source>
</evidence>
<dbReference type="InterPro" id="IPR019734">
    <property type="entry name" value="TPR_rpt"/>
</dbReference>
<evidence type="ECO:0000256" key="3">
    <source>
        <dbReference type="SAM" id="MobiDB-lite"/>
    </source>
</evidence>
<dbReference type="SUPFAM" id="SSF48452">
    <property type="entry name" value="TPR-like"/>
    <property type="match status" value="1"/>
</dbReference>
<evidence type="ECO:0000256" key="2">
    <source>
        <dbReference type="PROSITE-ProRule" id="PRU00339"/>
    </source>
</evidence>
<feature type="repeat" description="TPR" evidence="2">
    <location>
        <begin position="261"/>
        <end position="294"/>
    </location>
</feature>
<evidence type="ECO:0000313" key="6">
    <source>
        <dbReference type="Proteomes" id="UP000276834"/>
    </source>
</evidence>
<dbReference type="SUPFAM" id="SSF54928">
    <property type="entry name" value="RNA-binding domain, RBD"/>
    <property type="match status" value="1"/>
</dbReference>
<feature type="region of interest" description="Disordered" evidence="3">
    <location>
        <begin position="410"/>
        <end position="432"/>
    </location>
</feature>
<feature type="domain" description="RRM" evidence="4">
    <location>
        <begin position="451"/>
        <end position="523"/>
    </location>
</feature>
<evidence type="ECO:0000313" key="5">
    <source>
        <dbReference type="EMBL" id="RLW09215.1"/>
    </source>
</evidence>
<dbReference type="OrthoDB" id="2423701at2759"/>
<dbReference type="Gene3D" id="3.30.70.330">
    <property type="match status" value="1"/>
</dbReference>
<dbReference type="EMBL" id="QUSF01000005">
    <property type="protein sequence ID" value="RLW09215.1"/>
    <property type="molecule type" value="Genomic_DNA"/>
</dbReference>
<feature type="compositionally biased region" description="Basic and acidic residues" evidence="3">
    <location>
        <begin position="135"/>
        <end position="154"/>
    </location>
</feature>
<feature type="compositionally biased region" description="Basic and acidic residues" evidence="3">
    <location>
        <begin position="226"/>
        <end position="239"/>
    </location>
</feature>
<dbReference type="SMART" id="SM00360">
    <property type="entry name" value="RRM"/>
    <property type="match status" value="1"/>
</dbReference>
<dbReference type="InterPro" id="IPR035979">
    <property type="entry name" value="RBD_domain_sf"/>
</dbReference>
<dbReference type="AlphaFoldDB" id="A0A3L8SVI1"/>
<dbReference type="PROSITE" id="PS51257">
    <property type="entry name" value="PROKAR_LIPOPROTEIN"/>
    <property type="match status" value="1"/>
</dbReference>
<organism evidence="5 6">
    <name type="scientific">Chloebia gouldiae</name>
    <name type="common">Gouldian finch</name>
    <name type="synonym">Erythrura gouldiae</name>
    <dbReference type="NCBI Taxonomy" id="44316"/>
    <lineage>
        <taxon>Eukaryota</taxon>
        <taxon>Metazoa</taxon>
        <taxon>Chordata</taxon>
        <taxon>Craniata</taxon>
        <taxon>Vertebrata</taxon>
        <taxon>Euteleostomi</taxon>
        <taxon>Archelosauria</taxon>
        <taxon>Archosauria</taxon>
        <taxon>Dinosauria</taxon>
        <taxon>Saurischia</taxon>
        <taxon>Theropoda</taxon>
        <taxon>Coelurosauria</taxon>
        <taxon>Aves</taxon>
        <taxon>Neognathae</taxon>
        <taxon>Neoaves</taxon>
        <taxon>Telluraves</taxon>
        <taxon>Australaves</taxon>
        <taxon>Passeriformes</taxon>
        <taxon>Passeroidea</taxon>
        <taxon>Passeridae</taxon>
        <taxon>Chloebia</taxon>
    </lineage>
</organism>
<dbReference type="PANTHER" id="PTHR47678:SF1">
    <property type="entry name" value="TETRATRICOPEPTIDE REPEAT PROTEIN 31"/>
    <property type="match status" value="1"/>
</dbReference>
<protein>
    <recommendedName>
        <fullName evidence="4">RRM domain-containing protein</fullName>
    </recommendedName>
</protein>
<evidence type="ECO:0000256" key="1">
    <source>
        <dbReference type="PROSITE-ProRule" id="PRU00176"/>
    </source>
</evidence>
<dbReference type="InterPro" id="IPR012677">
    <property type="entry name" value="Nucleotide-bd_a/b_plait_sf"/>
</dbReference>
<dbReference type="Pfam" id="PF00076">
    <property type="entry name" value="RRM_1"/>
    <property type="match status" value="1"/>
</dbReference>
<reference evidence="5 6" key="1">
    <citation type="journal article" date="2018" name="Proc. R. Soc. B">
        <title>A non-coding region near Follistatin controls head colour polymorphism in the Gouldian finch.</title>
        <authorList>
            <person name="Toomey M.B."/>
            <person name="Marques C.I."/>
            <person name="Andrade P."/>
            <person name="Araujo P.M."/>
            <person name="Sabatino S."/>
            <person name="Gazda M.A."/>
            <person name="Afonso S."/>
            <person name="Lopes R.J."/>
            <person name="Corbo J.C."/>
            <person name="Carneiro M."/>
        </authorList>
    </citation>
    <scope>NUCLEOTIDE SEQUENCE [LARGE SCALE GENOMIC DNA]</scope>
    <source>
        <strain evidence="5">Red01</strain>
        <tissue evidence="5">Muscle</tissue>
    </source>
</reference>
<feature type="compositionally biased region" description="Basic residues" evidence="3">
    <location>
        <begin position="155"/>
        <end position="175"/>
    </location>
</feature>
<feature type="compositionally biased region" description="Basic and acidic residues" evidence="3">
    <location>
        <begin position="176"/>
        <end position="187"/>
    </location>
</feature>
<feature type="compositionally biased region" description="Polar residues" evidence="3">
    <location>
        <begin position="215"/>
        <end position="225"/>
    </location>
</feature>
<feature type="region of interest" description="Disordered" evidence="3">
    <location>
        <begin position="207"/>
        <end position="260"/>
    </location>
</feature>
<dbReference type="PROSITE" id="PS50005">
    <property type="entry name" value="TPR"/>
    <property type="match status" value="1"/>
</dbReference>
<keyword evidence="2" id="KW-0802">TPR repeat</keyword>
<gene>
    <name evidence="5" type="ORF">DV515_00003087</name>
</gene>
<dbReference type="PANTHER" id="PTHR47678">
    <property type="entry name" value="TETRATRICOPEPTIDE REPEAT PROTEIN 31"/>
    <property type="match status" value="1"/>
</dbReference>
<comment type="caution">
    <text evidence="5">The sequence shown here is derived from an EMBL/GenBank/DDBJ whole genome shotgun (WGS) entry which is preliminary data.</text>
</comment>
<dbReference type="PROSITE" id="PS50102">
    <property type="entry name" value="RRM"/>
    <property type="match status" value="1"/>
</dbReference>
<keyword evidence="1" id="KW-0694">RNA-binding</keyword>
<feature type="compositionally biased region" description="Pro residues" evidence="3">
    <location>
        <begin position="244"/>
        <end position="255"/>
    </location>
</feature>
<dbReference type="SMART" id="SM00028">
    <property type="entry name" value="TPR"/>
    <property type="match status" value="3"/>
</dbReference>
<dbReference type="CDD" id="cd00590">
    <property type="entry name" value="RRM_SF"/>
    <property type="match status" value="1"/>
</dbReference>
<proteinExistence type="predicted"/>
<accession>A0A3L8SVI1</accession>
<feature type="region of interest" description="Disordered" evidence="3">
    <location>
        <begin position="108"/>
        <end position="191"/>
    </location>
</feature>
<dbReference type="Gene3D" id="1.25.40.10">
    <property type="entry name" value="Tetratricopeptide repeat domain"/>
    <property type="match status" value="1"/>
</dbReference>
<dbReference type="InterPro" id="IPR011990">
    <property type="entry name" value="TPR-like_helical_dom_sf"/>
</dbReference>
<dbReference type="Proteomes" id="UP000276834">
    <property type="component" value="Unassembled WGS sequence"/>
</dbReference>
<dbReference type="InterPro" id="IPR000504">
    <property type="entry name" value="RRM_dom"/>
</dbReference>
<dbReference type="GO" id="GO:0003723">
    <property type="term" value="F:RNA binding"/>
    <property type="evidence" value="ECO:0007669"/>
    <property type="project" value="UniProtKB-UniRule"/>
</dbReference>
<dbReference type="STRING" id="44316.ENSEGOP00005001987"/>